<protein>
    <recommendedName>
        <fullName evidence="9">MFS transporter</fullName>
    </recommendedName>
</protein>
<feature type="transmembrane region" description="Helical" evidence="6">
    <location>
        <begin position="71"/>
        <end position="91"/>
    </location>
</feature>
<feature type="transmembrane region" description="Helical" evidence="6">
    <location>
        <begin position="365"/>
        <end position="383"/>
    </location>
</feature>
<dbReference type="AlphaFoldDB" id="A0A7W4UYM8"/>
<dbReference type="PANTHER" id="PTHR23513">
    <property type="entry name" value="INTEGRAL MEMBRANE EFFLUX PROTEIN-RELATED"/>
    <property type="match status" value="1"/>
</dbReference>
<evidence type="ECO:0000256" key="2">
    <source>
        <dbReference type="ARBA" id="ARBA00022475"/>
    </source>
</evidence>
<feature type="transmembrane region" description="Helical" evidence="6">
    <location>
        <begin position="278"/>
        <end position="297"/>
    </location>
</feature>
<evidence type="ECO:0000313" key="8">
    <source>
        <dbReference type="Proteomes" id="UP000538196"/>
    </source>
</evidence>
<keyword evidence="5 6" id="KW-0472">Membrane</keyword>
<evidence type="ECO:0008006" key="9">
    <source>
        <dbReference type="Google" id="ProtNLM"/>
    </source>
</evidence>
<evidence type="ECO:0000256" key="1">
    <source>
        <dbReference type="ARBA" id="ARBA00004651"/>
    </source>
</evidence>
<organism evidence="7 8">
    <name type="scientific">Leifsonia aquatica</name>
    <name type="common">Corynebacterium aquaticum</name>
    <dbReference type="NCBI Taxonomy" id="144185"/>
    <lineage>
        <taxon>Bacteria</taxon>
        <taxon>Bacillati</taxon>
        <taxon>Actinomycetota</taxon>
        <taxon>Actinomycetes</taxon>
        <taxon>Micrococcales</taxon>
        <taxon>Microbacteriaceae</taxon>
        <taxon>Leifsonia</taxon>
    </lineage>
</organism>
<feature type="transmembrane region" description="Helical" evidence="6">
    <location>
        <begin position="303"/>
        <end position="324"/>
    </location>
</feature>
<feature type="transmembrane region" description="Helical" evidence="6">
    <location>
        <begin position="163"/>
        <end position="183"/>
    </location>
</feature>
<proteinExistence type="predicted"/>
<dbReference type="RefSeq" id="WP_183428775.1">
    <property type="nucleotide sequence ID" value="NZ_JACHVP010000004.1"/>
</dbReference>
<dbReference type="PANTHER" id="PTHR23513:SF11">
    <property type="entry name" value="STAPHYLOFERRIN A TRANSPORTER"/>
    <property type="match status" value="1"/>
</dbReference>
<evidence type="ECO:0000256" key="6">
    <source>
        <dbReference type="SAM" id="Phobius"/>
    </source>
</evidence>
<keyword evidence="8" id="KW-1185">Reference proteome</keyword>
<keyword evidence="2" id="KW-1003">Cell membrane</keyword>
<sequence length="389" mass="37906">MRGRRSGLAVYVAAACLLRGADAAAVIGVVLLAQQHRLGAGTGLLAACITLPHLLGPVAAQLLDRTHAKRAVLAGAGALYGLALAVAVPAIGTAPWLGAIALLVAGAAGPLLTGGMSSQLAGIVGGDAVAQRRAQSVDAATYGIAGTAGPAAIGAVAATAGPAVAVVCAAAAALVGAALVLLLPRPDREGRDRPAPAVNILQAIGMLVRVPGLRRTTVATAVTAIPLGAVPLIAVATAASLAQPPAQSATLTAAYGFGNLAVSLVLIAVPLRGEADRLVLRGTLGVLGMLAAGLLALTFPLAIVVYAALGAATGVLFTASLAARTAYAPHGAEAQVFVTMAGIKVGFSSLGAALVGVLLPLGSTALFAGSALLVLATAAAFVLDRRLSR</sequence>
<evidence type="ECO:0000256" key="5">
    <source>
        <dbReference type="ARBA" id="ARBA00023136"/>
    </source>
</evidence>
<comment type="subcellular location">
    <subcellularLocation>
        <location evidence="1">Cell membrane</location>
        <topology evidence="1">Multi-pass membrane protein</topology>
    </subcellularLocation>
</comment>
<feature type="transmembrane region" description="Helical" evidence="6">
    <location>
        <begin position="39"/>
        <end position="59"/>
    </location>
</feature>
<dbReference type="Gene3D" id="1.20.1250.20">
    <property type="entry name" value="MFS general substrate transporter like domains"/>
    <property type="match status" value="1"/>
</dbReference>
<evidence type="ECO:0000256" key="4">
    <source>
        <dbReference type="ARBA" id="ARBA00022989"/>
    </source>
</evidence>
<keyword evidence="4 6" id="KW-1133">Transmembrane helix</keyword>
<name>A0A7W4UYM8_LEIAQ</name>
<gene>
    <name evidence="7" type="ORF">FHX33_003456</name>
</gene>
<feature type="transmembrane region" description="Helical" evidence="6">
    <location>
        <begin position="253"/>
        <end position="271"/>
    </location>
</feature>
<dbReference type="PROSITE" id="PS51257">
    <property type="entry name" value="PROKAR_LIPOPROTEIN"/>
    <property type="match status" value="1"/>
</dbReference>
<feature type="transmembrane region" description="Helical" evidence="6">
    <location>
        <begin position="336"/>
        <end position="359"/>
    </location>
</feature>
<dbReference type="SUPFAM" id="SSF103473">
    <property type="entry name" value="MFS general substrate transporter"/>
    <property type="match status" value="1"/>
</dbReference>
<dbReference type="InterPro" id="IPR036259">
    <property type="entry name" value="MFS_trans_sf"/>
</dbReference>
<comment type="caution">
    <text evidence="7">The sequence shown here is derived from an EMBL/GenBank/DDBJ whole genome shotgun (WGS) entry which is preliminary data.</text>
</comment>
<dbReference type="GO" id="GO:0005886">
    <property type="term" value="C:plasma membrane"/>
    <property type="evidence" value="ECO:0007669"/>
    <property type="project" value="UniProtKB-SubCell"/>
</dbReference>
<feature type="transmembrane region" description="Helical" evidence="6">
    <location>
        <begin position="218"/>
        <end position="241"/>
    </location>
</feature>
<feature type="transmembrane region" description="Helical" evidence="6">
    <location>
        <begin position="97"/>
        <end position="118"/>
    </location>
</feature>
<evidence type="ECO:0000313" key="7">
    <source>
        <dbReference type="EMBL" id="MBB2968680.1"/>
    </source>
</evidence>
<dbReference type="Proteomes" id="UP000538196">
    <property type="component" value="Unassembled WGS sequence"/>
</dbReference>
<accession>A0A7W4UYM8</accession>
<keyword evidence="3 6" id="KW-0812">Transmembrane</keyword>
<reference evidence="7 8" key="1">
    <citation type="submission" date="2020-08" db="EMBL/GenBank/DDBJ databases">
        <title>Sequencing the genomes of 1000 actinobacteria strains.</title>
        <authorList>
            <person name="Klenk H.-P."/>
        </authorList>
    </citation>
    <scope>NUCLEOTIDE SEQUENCE [LARGE SCALE GENOMIC DNA]</scope>
    <source>
        <strain evidence="7 8">DSM 20146</strain>
    </source>
</reference>
<evidence type="ECO:0000256" key="3">
    <source>
        <dbReference type="ARBA" id="ARBA00022692"/>
    </source>
</evidence>
<feature type="transmembrane region" description="Helical" evidence="6">
    <location>
        <begin position="139"/>
        <end position="157"/>
    </location>
</feature>
<dbReference type="EMBL" id="JACHVP010000004">
    <property type="protein sequence ID" value="MBB2968680.1"/>
    <property type="molecule type" value="Genomic_DNA"/>
</dbReference>